<dbReference type="InterPro" id="IPR055414">
    <property type="entry name" value="LRR_R13L4/SHOC2-like"/>
</dbReference>
<evidence type="ECO:0000313" key="4">
    <source>
        <dbReference type="EMBL" id="GJN32046.1"/>
    </source>
</evidence>
<dbReference type="SUPFAM" id="SSF52047">
    <property type="entry name" value="RNI-like"/>
    <property type="match status" value="1"/>
</dbReference>
<dbReference type="Proteomes" id="UP001054889">
    <property type="component" value="Unassembled WGS sequence"/>
</dbReference>
<evidence type="ECO:0000256" key="2">
    <source>
        <dbReference type="SAM" id="Phobius"/>
    </source>
</evidence>
<reference evidence="4" key="1">
    <citation type="journal article" date="2018" name="DNA Res.">
        <title>Multiple hybrid de novo genome assembly of finger millet, an orphan allotetraploid crop.</title>
        <authorList>
            <person name="Hatakeyama M."/>
            <person name="Aluri S."/>
            <person name="Balachadran M.T."/>
            <person name="Sivarajan S.R."/>
            <person name="Patrignani A."/>
            <person name="Gruter S."/>
            <person name="Poveda L."/>
            <person name="Shimizu-Inatsugi R."/>
            <person name="Baeten J."/>
            <person name="Francoijs K.J."/>
            <person name="Nataraja K.N."/>
            <person name="Reddy Y.A.N."/>
            <person name="Phadnis S."/>
            <person name="Ravikumar R.L."/>
            <person name="Schlapbach R."/>
            <person name="Sreeman S.M."/>
            <person name="Shimizu K.K."/>
        </authorList>
    </citation>
    <scope>NUCLEOTIDE SEQUENCE</scope>
</reference>
<keyword evidence="2" id="KW-0812">Transmembrane</keyword>
<proteinExistence type="predicted"/>
<accession>A0AAV5FAM8</accession>
<evidence type="ECO:0000259" key="3">
    <source>
        <dbReference type="Pfam" id="PF23598"/>
    </source>
</evidence>
<keyword evidence="2" id="KW-0472">Membrane</keyword>
<comment type="caution">
    <text evidence="4">The sequence shown here is derived from an EMBL/GenBank/DDBJ whole genome shotgun (WGS) entry which is preliminary data.</text>
</comment>
<feature type="domain" description="Disease resistance R13L4/SHOC-2-like LRR" evidence="3">
    <location>
        <begin position="70"/>
        <end position="268"/>
    </location>
</feature>
<sequence>MVTASNRLHGQVLTPSSSLSLPVPLLSFYKQASAQASGSSLDWSTGDWASGNASRPTPAFGPSRLAGLVLGKLCELRRLMVKMAVEEETMQSDLVESLGNLHKIRYFTLSFISWLDKAIWDAAVLGRSLRYLIVPNINLFVLPSCINPLNLPSLSLLDLYVYDMDVQGMKTLSRLPELRHLKLRTSCTVTIIVHAADCFFQKLESFLLSVSTVQFVLNEDSSVSFTTWNSSRDGMAFGAKKGNECIVAPIVMPNLQVLHFYVDVQALTMVAVIISAWSSSLRFRKSK</sequence>
<gene>
    <name evidence="4" type="primary">gb20517</name>
    <name evidence="4" type="ORF">PR202_gb20517</name>
</gene>
<reference evidence="4" key="2">
    <citation type="submission" date="2021-12" db="EMBL/GenBank/DDBJ databases">
        <title>Resequencing data analysis of finger millet.</title>
        <authorList>
            <person name="Hatakeyama M."/>
            <person name="Aluri S."/>
            <person name="Balachadran M.T."/>
            <person name="Sivarajan S.R."/>
            <person name="Poveda L."/>
            <person name="Shimizu-Inatsugi R."/>
            <person name="Schlapbach R."/>
            <person name="Sreeman S.M."/>
            <person name="Shimizu K.K."/>
        </authorList>
    </citation>
    <scope>NUCLEOTIDE SEQUENCE</scope>
</reference>
<feature type="transmembrane region" description="Helical" evidence="2">
    <location>
        <begin position="258"/>
        <end position="277"/>
    </location>
</feature>
<organism evidence="4 5">
    <name type="scientific">Eleusine coracana subsp. coracana</name>
    <dbReference type="NCBI Taxonomy" id="191504"/>
    <lineage>
        <taxon>Eukaryota</taxon>
        <taxon>Viridiplantae</taxon>
        <taxon>Streptophyta</taxon>
        <taxon>Embryophyta</taxon>
        <taxon>Tracheophyta</taxon>
        <taxon>Spermatophyta</taxon>
        <taxon>Magnoliopsida</taxon>
        <taxon>Liliopsida</taxon>
        <taxon>Poales</taxon>
        <taxon>Poaceae</taxon>
        <taxon>PACMAD clade</taxon>
        <taxon>Chloridoideae</taxon>
        <taxon>Cynodonteae</taxon>
        <taxon>Eleusininae</taxon>
        <taxon>Eleusine</taxon>
    </lineage>
</organism>
<evidence type="ECO:0000313" key="5">
    <source>
        <dbReference type="Proteomes" id="UP001054889"/>
    </source>
</evidence>
<dbReference type="InterPro" id="IPR032675">
    <property type="entry name" value="LRR_dom_sf"/>
</dbReference>
<dbReference type="Gene3D" id="3.80.10.10">
    <property type="entry name" value="Ribonuclease Inhibitor"/>
    <property type="match status" value="1"/>
</dbReference>
<keyword evidence="5" id="KW-1185">Reference proteome</keyword>
<dbReference type="EMBL" id="BQKI01000083">
    <property type="protein sequence ID" value="GJN32046.1"/>
    <property type="molecule type" value="Genomic_DNA"/>
</dbReference>
<keyword evidence="2" id="KW-1133">Transmembrane helix</keyword>
<evidence type="ECO:0000256" key="1">
    <source>
        <dbReference type="ARBA" id="ARBA00022737"/>
    </source>
</evidence>
<keyword evidence="1" id="KW-0677">Repeat</keyword>
<name>A0AAV5FAM8_ELECO</name>
<protein>
    <recommendedName>
        <fullName evidence="3">Disease resistance R13L4/SHOC-2-like LRR domain-containing protein</fullName>
    </recommendedName>
</protein>
<dbReference type="Pfam" id="PF23598">
    <property type="entry name" value="LRR_14"/>
    <property type="match status" value="1"/>
</dbReference>
<dbReference type="AlphaFoldDB" id="A0AAV5FAM8"/>